<feature type="region of interest" description="Disordered" evidence="1">
    <location>
        <begin position="1"/>
        <end position="40"/>
    </location>
</feature>
<reference evidence="2 3" key="1">
    <citation type="journal article" date="2014" name="Agronomy (Basel)">
        <title>A Draft Genome Sequence for Ensete ventricosum, the Drought-Tolerant Tree Against Hunger.</title>
        <authorList>
            <person name="Harrison J."/>
            <person name="Moore K.A."/>
            <person name="Paszkiewicz K."/>
            <person name="Jones T."/>
            <person name="Grant M."/>
            <person name="Ambacheew D."/>
            <person name="Muzemil S."/>
            <person name="Studholme D.J."/>
        </authorList>
    </citation>
    <scope>NUCLEOTIDE SEQUENCE [LARGE SCALE GENOMIC DNA]</scope>
</reference>
<proteinExistence type="predicted"/>
<gene>
    <name evidence="2" type="ORF">B296_00029288</name>
</gene>
<evidence type="ECO:0000256" key="1">
    <source>
        <dbReference type="SAM" id="MobiDB-lite"/>
    </source>
</evidence>
<comment type="caution">
    <text evidence="2">The sequence shown here is derived from an EMBL/GenBank/DDBJ whole genome shotgun (WGS) entry which is preliminary data.</text>
</comment>
<evidence type="ECO:0000313" key="3">
    <source>
        <dbReference type="Proteomes" id="UP000287651"/>
    </source>
</evidence>
<name>A0A427AL53_ENSVE</name>
<organism evidence="2 3">
    <name type="scientific">Ensete ventricosum</name>
    <name type="common">Abyssinian banana</name>
    <name type="synonym">Musa ensete</name>
    <dbReference type="NCBI Taxonomy" id="4639"/>
    <lineage>
        <taxon>Eukaryota</taxon>
        <taxon>Viridiplantae</taxon>
        <taxon>Streptophyta</taxon>
        <taxon>Embryophyta</taxon>
        <taxon>Tracheophyta</taxon>
        <taxon>Spermatophyta</taxon>
        <taxon>Magnoliopsida</taxon>
        <taxon>Liliopsida</taxon>
        <taxon>Zingiberales</taxon>
        <taxon>Musaceae</taxon>
        <taxon>Ensete</taxon>
    </lineage>
</organism>
<dbReference type="AlphaFoldDB" id="A0A427AL53"/>
<dbReference type="Proteomes" id="UP000287651">
    <property type="component" value="Unassembled WGS sequence"/>
</dbReference>
<dbReference type="EMBL" id="AMZH03002040">
    <property type="protein sequence ID" value="RRT76998.1"/>
    <property type="molecule type" value="Genomic_DNA"/>
</dbReference>
<evidence type="ECO:0000313" key="2">
    <source>
        <dbReference type="EMBL" id="RRT76998.1"/>
    </source>
</evidence>
<accession>A0A427AL53</accession>
<protein>
    <submittedName>
        <fullName evidence="2">Uncharacterized protein</fullName>
    </submittedName>
</protein>
<sequence>MPIGGPPAAKPLARAATHSQAACKGGRPWPGPLQGQRLTAKQPPAARLHAGMAPWVGPYRGRVRSPVGATAHVLGQPLPVHSTATNVGVVAAAHWIEQRD</sequence>